<reference evidence="1" key="1">
    <citation type="journal article" date="2019" name="Sci. Rep.">
        <title>Draft genome of Tanacetum cinerariifolium, the natural source of mosquito coil.</title>
        <authorList>
            <person name="Yamashiro T."/>
            <person name="Shiraishi A."/>
            <person name="Satake H."/>
            <person name="Nakayama K."/>
        </authorList>
    </citation>
    <scope>NUCLEOTIDE SEQUENCE</scope>
</reference>
<dbReference type="EMBL" id="BKCJ011121992">
    <property type="protein sequence ID" value="GFC89650.1"/>
    <property type="molecule type" value="Genomic_DNA"/>
</dbReference>
<feature type="non-terminal residue" evidence="1">
    <location>
        <position position="110"/>
    </location>
</feature>
<name>A0A699RSM7_TANCI</name>
<evidence type="ECO:0000313" key="1">
    <source>
        <dbReference type="EMBL" id="GFC89650.1"/>
    </source>
</evidence>
<keyword evidence="1" id="KW-0695">RNA-directed DNA polymerase</keyword>
<comment type="caution">
    <text evidence="1">The sequence shown here is derived from an EMBL/GenBank/DDBJ whole genome shotgun (WGS) entry which is preliminary data.</text>
</comment>
<protein>
    <submittedName>
        <fullName evidence="1">Reverse transcriptase domain-containing protein</fullName>
    </submittedName>
</protein>
<gene>
    <name evidence="1" type="ORF">Tci_861620</name>
</gene>
<keyword evidence="1" id="KW-0548">Nucleotidyltransferase</keyword>
<proteinExistence type="predicted"/>
<sequence length="110" mass="12698">MADNHTMEEMLQAPTEGYGDSIMVPDILAKKFEIRTGLLSLIQANQFHGFGSNNHHDHIRSFNRITSTLNFRDVPNDAIKLMFFLYSIEEAAKIWYEKEPPRSILTWGDL</sequence>
<organism evidence="1">
    <name type="scientific">Tanacetum cinerariifolium</name>
    <name type="common">Dalmatian daisy</name>
    <name type="synonym">Chrysanthemum cinerariifolium</name>
    <dbReference type="NCBI Taxonomy" id="118510"/>
    <lineage>
        <taxon>Eukaryota</taxon>
        <taxon>Viridiplantae</taxon>
        <taxon>Streptophyta</taxon>
        <taxon>Embryophyta</taxon>
        <taxon>Tracheophyta</taxon>
        <taxon>Spermatophyta</taxon>
        <taxon>Magnoliopsida</taxon>
        <taxon>eudicotyledons</taxon>
        <taxon>Gunneridae</taxon>
        <taxon>Pentapetalae</taxon>
        <taxon>asterids</taxon>
        <taxon>campanulids</taxon>
        <taxon>Asterales</taxon>
        <taxon>Asteraceae</taxon>
        <taxon>Asteroideae</taxon>
        <taxon>Anthemideae</taxon>
        <taxon>Anthemidinae</taxon>
        <taxon>Tanacetum</taxon>
    </lineage>
</organism>
<dbReference type="GO" id="GO:0003964">
    <property type="term" value="F:RNA-directed DNA polymerase activity"/>
    <property type="evidence" value="ECO:0007669"/>
    <property type="project" value="UniProtKB-KW"/>
</dbReference>
<accession>A0A699RSM7</accession>
<dbReference type="AlphaFoldDB" id="A0A699RSM7"/>
<keyword evidence="1" id="KW-0808">Transferase</keyword>